<accession>A0ABY6Y3K4</accession>
<evidence type="ECO:0000313" key="1">
    <source>
        <dbReference type="EMBL" id="VWD30280.1"/>
    </source>
</evidence>
<proteinExistence type="predicted"/>
<keyword evidence="2" id="KW-1185">Reference proteome</keyword>
<organism evidence="1 2">
    <name type="scientific">Burkholderia aenigmatica</name>
    <dbReference type="NCBI Taxonomy" id="2015348"/>
    <lineage>
        <taxon>Bacteria</taxon>
        <taxon>Pseudomonadati</taxon>
        <taxon>Pseudomonadota</taxon>
        <taxon>Betaproteobacteria</taxon>
        <taxon>Burkholderiales</taxon>
        <taxon>Burkholderiaceae</taxon>
        <taxon>Burkholderia</taxon>
        <taxon>Burkholderia cepacia complex</taxon>
    </lineage>
</organism>
<sequence>MTPPKDAVSHHDAEIAELRADPDLAVAYASVAMESLGHPDGHTAALLALNAITVAINLPSSPHLPN</sequence>
<dbReference type="Proteomes" id="UP000494120">
    <property type="component" value="Unassembled WGS sequence"/>
</dbReference>
<dbReference type="EMBL" id="CABVQG010000041">
    <property type="protein sequence ID" value="VWD30280.1"/>
    <property type="molecule type" value="Genomic_DNA"/>
</dbReference>
<dbReference type="RefSeq" id="WP_368041707.1">
    <property type="nucleotide sequence ID" value="NZ_CABVQG010000041.1"/>
</dbReference>
<evidence type="ECO:0000313" key="2">
    <source>
        <dbReference type="Proteomes" id="UP000494120"/>
    </source>
</evidence>
<name>A0ABY6Y3K4_9BURK</name>
<reference evidence="1 2" key="1">
    <citation type="submission" date="2019-09" db="EMBL/GenBank/DDBJ databases">
        <authorList>
            <person name="Depoorter E."/>
        </authorList>
    </citation>
    <scope>NUCLEOTIDE SEQUENCE [LARGE SCALE GENOMIC DNA]</scope>
    <source>
        <strain evidence="1 2">R-17378</strain>
    </source>
</reference>
<comment type="caution">
    <text evidence="1">The sequence shown here is derived from an EMBL/GenBank/DDBJ whole genome shotgun (WGS) entry which is preliminary data.</text>
</comment>
<protein>
    <submittedName>
        <fullName evidence="1">Transcriptional regulator</fullName>
    </submittedName>
</protein>
<gene>
    <name evidence="1" type="ORF">BLA17378_07266</name>
</gene>